<evidence type="ECO:0000256" key="2">
    <source>
        <dbReference type="ARBA" id="ARBA00022801"/>
    </source>
</evidence>
<dbReference type="EMBL" id="VIGD01000001">
    <property type="protein sequence ID" value="TQE92328.1"/>
    <property type="molecule type" value="Genomic_DNA"/>
</dbReference>
<dbReference type="CDD" id="cd06133">
    <property type="entry name" value="ERI-1_3'hExo_like"/>
    <property type="match status" value="1"/>
</dbReference>
<protein>
    <submittedName>
        <fullName evidence="5">Exonuclease domain-containing protein</fullName>
    </submittedName>
</protein>
<keyword evidence="6" id="KW-1185">Reference proteome</keyword>
<reference evidence="5 6" key="1">
    <citation type="submission" date="2019-06" db="EMBL/GenBank/DDBJ databases">
        <title>Genome sequence of Ureibacillus terrenus.</title>
        <authorList>
            <person name="Maclea K.S."/>
            <person name="Simoes M."/>
        </authorList>
    </citation>
    <scope>NUCLEOTIDE SEQUENCE [LARGE SCALE GENOMIC DNA]</scope>
    <source>
        <strain evidence="5 6">ATCC BAA-384</strain>
    </source>
</reference>
<keyword evidence="2" id="KW-0378">Hydrolase</keyword>
<dbReference type="InterPro" id="IPR036397">
    <property type="entry name" value="RNaseH_sf"/>
</dbReference>
<proteinExistence type="predicted"/>
<comment type="caution">
    <text evidence="5">The sequence shown here is derived from an EMBL/GenBank/DDBJ whole genome shotgun (WGS) entry which is preliminary data.</text>
</comment>
<dbReference type="InterPro" id="IPR047201">
    <property type="entry name" value="ERI-1_3'hExo-like"/>
</dbReference>
<dbReference type="SMART" id="SM00479">
    <property type="entry name" value="EXOIII"/>
    <property type="match status" value="1"/>
</dbReference>
<dbReference type="Pfam" id="PF00929">
    <property type="entry name" value="RNase_T"/>
    <property type="match status" value="1"/>
</dbReference>
<name>A0A540V6H3_9BACL</name>
<evidence type="ECO:0000313" key="6">
    <source>
        <dbReference type="Proteomes" id="UP000315753"/>
    </source>
</evidence>
<evidence type="ECO:0000256" key="1">
    <source>
        <dbReference type="ARBA" id="ARBA00022722"/>
    </source>
</evidence>
<dbReference type="Proteomes" id="UP000315753">
    <property type="component" value="Unassembled WGS sequence"/>
</dbReference>
<keyword evidence="1" id="KW-0540">Nuclease</keyword>
<dbReference type="PANTHER" id="PTHR30231:SF4">
    <property type="entry name" value="PROTEIN NEN2"/>
    <property type="match status" value="1"/>
</dbReference>
<evidence type="ECO:0000259" key="4">
    <source>
        <dbReference type="SMART" id="SM00479"/>
    </source>
</evidence>
<dbReference type="GO" id="GO:0003676">
    <property type="term" value="F:nucleic acid binding"/>
    <property type="evidence" value="ECO:0007669"/>
    <property type="project" value="InterPro"/>
</dbReference>
<organism evidence="5 6">
    <name type="scientific">Ureibacillus terrenus</name>
    <dbReference type="NCBI Taxonomy" id="118246"/>
    <lineage>
        <taxon>Bacteria</taxon>
        <taxon>Bacillati</taxon>
        <taxon>Bacillota</taxon>
        <taxon>Bacilli</taxon>
        <taxon>Bacillales</taxon>
        <taxon>Caryophanaceae</taxon>
        <taxon>Ureibacillus</taxon>
    </lineage>
</organism>
<dbReference type="GO" id="GO:0000175">
    <property type="term" value="F:3'-5'-RNA exonuclease activity"/>
    <property type="evidence" value="ECO:0007669"/>
    <property type="project" value="InterPro"/>
</dbReference>
<dbReference type="InterPro" id="IPR013520">
    <property type="entry name" value="Ribonucl_H"/>
</dbReference>
<evidence type="ECO:0000313" key="5">
    <source>
        <dbReference type="EMBL" id="TQE92328.1"/>
    </source>
</evidence>
<keyword evidence="3 5" id="KW-0269">Exonuclease</keyword>
<dbReference type="SUPFAM" id="SSF53098">
    <property type="entry name" value="Ribonuclease H-like"/>
    <property type="match status" value="1"/>
</dbReference>
<dbReference type="PANTHER" id="PTHR30231">
    <property type="entry name" value="DNA POLYMERASE III SUBUNIT EPSILON"/>
    <property type="match status" value="1"/>
</dbReference>
<dbReference type="Gene3D" id="3.30.420.10">
    <property type="entry name" value="Ribonuclease H-like superfamily/Ribonuclease H"/>
    <property type="match status" value="1"/>
</dbReference>
<dbReference type="InterPro" id="IPR012337">
    <property type="entry name" value="RNaseH-like_sf"/>
</dbReference>
<dbReference type="OrthoDB" id="159416at2"/>
<feature type="domain" description="Exonuclease" evidence="4">
    <location>
        <begin position="11"/>
        <end position="179"/>
    </location>
</feature>
<gene>
    <name evidence="5" type="ORF">FKZ59_01060</name>
</gene>
<accession>A0A540V6H3</accession>
<dbReference type="AlphaFoldDB" id="A0A540V6H3"/>
<sequence length="358" mass="42025">MKVDSFVRKETYIFLDIEADVVRGKQHIIEIGAVKWLPNDRVEFFSEFIQPYKFKKLNNRIHELTGIHTEDLLSAPPFKQVIKRFKEWTQGNTIFVTFGEFDRKLLEEELLRNRIKRRFIYPIVDFQQKYMIDNQIKVQPSLSDLMAKFDVVAATQHRALDDAISLFQIFKAADGHGMIEKQKTNQFALLLNESHHGENGAEVYFTYVTGEVFPSDIKIHSMDSIHQSLSCIKKEREEVQEDGSIIKTECHEILPSEELAKFLRSIVNDLDRKVLITRSGLRQISRLSRLHQCVFPKTEVMTLQNLLMEPDAVNQFTMNGQTLDTYERKIYKLLFKYKYKLIKEFKRRNLITGQVVKV</sequence>
<evidence type="ECO:0000256" key="3">
    <source>
        <dbReference type="ARBA" id="ARBA00022839"/>
    </source>
</evidence>